<keyword evidence="8" id="KW-1185">Reference proteome</keyword>
<keyword evidence="1" id="KW-1017">Isopeptide bond</keyword>
<keyword evidence="2" id="KW-0053">Apoptosis</keyword>
<dbReference type="Gene3D" id="2.60.210.10">
    <property type="entry name" value="Apoptosis, Tumor Necrosis Factor Receptor Associated Protein 2, Chain A"/>
    <property type="match status" value="1"/>
</dbReference>
<evidence type="ECO:0000313" key="6">
    <source>
        <dbReference type="EMBL" id="CAF1164528.1"/>
    </source>
</evidence>
<proteinExistence type="predicted"/>
<evidence type="ECO:0000256" key="3">
    <source>
        <dbReference type="ARBA" id="ARBA00022843"/>
    </source>
</evidence>
<dbReference type="GO" id="GO:0006915">
    <property type="term" value="P:apoptotic process"/>
    <property type="evidence" value="ECO:0007669"/>
    <property type="project" value="UniProtKB-KW"/>
</dbReference>
<evidence type="ECO:0000313" key="8">
    <source>
        <dbReference type="Proteomes" id="UP000663829"/>
    </source>
</evidence>
<dbReference type="Pfam" id="PF21355">
    <property type="entry name" value="TRAF-mep_MATH"/>
    <property type="match status" value="1"/>
</dbReference>
<dbReference type="SMART" id="SM00061">
    <property type="entry name" value="MATH"/>
    <property type="match status" value="1"/>
</dbReference>
<evidence type="ECO:0000256" key="4">
    <source>
        <dbReference type="ARBA" id="ARBA00023054"/>
    </source>
</evidence>
<dbReference type="InterPro" id="IPR049342">
    <property type="entry name" value="TRAF1-6_MATH_dom"/>
</dbReference>
<evidence type="ECO:0000259" key="5">
    <source>
        <dbReference type="PROSITE" id="PS50144"/>
    </source>
</evidence>
<gene>
    <name evidence="6" type="ORF">GPM918_LOCUS21857</name>
    <name evidence="7" type="ORF">SRO942_LOCUS21855</name>
</gene>
<dbReference type="AlphaFoldDB" id="A0A814TQM8"/>
<dbReference type="CDD" id="cd00270">
    <property type="entry name" value="MATH_TRAF_C"/>
    <property type="match status" value="1"/>
</dbReference>
<dbReference type="InterPro" id="IPR008974">
    <property type="entry name" value="TRAF-like"/>
</dbReference>
<dbReference type="FunFam" id="2.60.210.10:FF:000001">
    <property type="entry name" value="TNF receptor-associated factor"/>
    <property type="match status" value="1"/>
</dbReference>
<evidence type="ECO:0000313" key="7">
    <source>
        <dbReference type="EMBL" id="CAF3928147.1"/>
    </source>
</evidence>
<dbReference type="GO" id="GO:0043122">
    <property type="term" value="P:regulation of canonical NF-kappaB signal transduction"/>
    <property type="evidence" value="ECO:0007669"/>
    <property type="project" value="TreeGrafter"/>
</dbReference>
<dbReference type="EMBL" id="CAJOBC010007316">
    <property type="protein sequence ID" value="CAF3928147.1"/>
    <property type="molecule type" value="Genomic_DNA"/>
</dbReference>
<protein>
    <recommendedName>
        <fullName evidence="5">MATH domain-containing protein</fullName>
    </recommendedName>
</protein>
<dbReference type="GO" id="GO:0009898">
    <property type="term" value="C:cytoplasmic side of plasma membrane"/>
    <property type="evidence" value="ECO:0007669"/>
    <property type="project" value="TreeGrafter"/>
</dbReference>
<evidence type="ECO:0000256" key="2">
    <source>
        <dbReference type="ARBA" id="ARBA00022703"/>
    </source>
</evidence>
<dbReference type="Proteomes" id="UP000681722">
    <property type="component" value="Unassembled WGS sequence"/>
</dbReference>
<feature type="domain" description="MATH" evidence="5">
    <location>
        <begin position="424"/>
        <end position="571"/>
    </location>
</feature>
<dbReference type="OrthoDB" id="6499288at2759"/>
<accession>A0A814TQM8</accession>
<dbReference type="Proteomes" id="UP000663829">
    <property type="component" value="Unassembled WGS sequence"/>
</dbReference>
<dbReference type="PROSITE" id="PS50144">
    <property type="entry name" value="MATH"/>
    <property type="match status" value="1"/>
</dbReference>
<dbReference type="EMBL" id="CAJNOQ010007316">
    <property type="protein sequence ID" value="CAF1164528.1"/>
    <property type="molecule type" value="Genomic_DNA"/>
</dbReference>
<dbReference type="SUPFAM" id="SSF49599">
    <property type="entry name" value="TRAF domain-like"/>
    <property type="match status" value="2"/>
</dbReference>
<sequence length="630" mass="72002">MHLVVASQQLNLVVVTFIYAKVYFRFLQANGFKQQYETDVEFADNIHKIASLPFLEPTSVVEGFELLCSKFGDDYPPILDYIEDTYIGRVGGSTRREPMFPVRFWNMHNRVLNNQHRTNNKIEAWHRKLNCAFQCYHPTLWTFLDKLIKEENSLHSDTVNAKSGREPAIQKQYESLNKRLHSLVETPHPTVYEQLQAIGRLLDMSLRAIRLQCMPDKGFGKELDKLDVLCINRLHNCTWSGKLKDYQAHLNERHGSCDSVQCSLTNYGCHRQVMRKDFGAHLNTEQHQRSLLVFLEKMLLLMNTTISVNASSMEVETIGSATEATNNSTRVNDLYDELQKCYSILTTLTQGVQTLQNAAVRLNAESSGIDNLCQAIIQEFNKLKKIMGEKDTYLTGLGLSQEILQQELSSLKQKVADIESVSFDGALIWMITNVSEKKCDAQSERQTSIHSPPFYSSPTGYKMRARLYLYGDGNARGTHMSLYFLLLRGEYDTILKWPFNHKVSFCLYDQSGQGRHIIDSFQPDIKSNSFQQPRSDMNVASGISKFFPLTMIQQDDNNYVKDDTMFIKITVNFADLSDMILPFAINLHPGLPSQIQQALIKQEIQRRQEAVQAPPTTPIAVLPIKTHVDE</sequence>
<keyword evidence="3" id="KW-0832">Ubl conjugation</keyword>
<reference evidence="6" key="1">
    <citation type="submission" date="2021-02" db="EMBL/GenBank/DDBJ databases">
        <authorList>
            <person name="Nowell W R."/>
        </authorList>
    </citation>
    <scope>NUCLEOTIDE SEQUENCE</scope>
</reference>
<name>A0A814TQM8_9BILA</name>
<dbReference type="InterPro" id="IPR002083">
    <property type="entry name" value="MATH/TRAF_dom"/>
</dbReference>
<keyword evidence="4" id="KW-0175">Coiled coil</keyword>
<dbReference type="PANTHER" id="PTHR10131:SF138">
    <property type="entry name" value="RE66324P"/>
    <property type="match status" value="1"/>
</dbReference>
<dbReference type="GO" id="GO:0005164">
    <property type="term" value="F:tumor necrosis factor receptor binding"/>
    <property type="evidence" value="ECO:0007669"/>
    <property type="project" value="TreeGrafter"/>
</dbReference>
<comment type="caution">
    <text evidence="6">The sequence shown here is derived from an EMBL/GenBank/DDBJ whole genome shotgun (WGS) entry which is preliminary data.</text>
</comment>
<organism evidence="6 8">
    <name type="scientific">Didymodactylos carnosus</name>
    <dbReference type="NCBI Taxonomy" id="1234261"/>
    <lineage>
        <taxon>Eukaryota</taxon>
        <taxon>Metazoa</taxon>
        <taxon>Spiralia</taxon>
        <taxon>Gnathifera</taxon>
        <taxon>Rotifera</taxon>
        <taxon>Eurotatoria</taxon>
        <taxon>Bdelloidea</taxon>
        <taxon>Philodinida</taxon>
        <taxon>Philodinidae</taxon>
        <taxon>Didymodactylos</taxon>
    </lineage>
</organism>
<evidence type="ECO:0000256" key="1">
    <source>
        <dbReference type="ARBA" id="ARBA00022499"/>
    </source>
</evidence>
<dbReference type="PANTHER" id="PTHR10131">
    <property type="entry name" value="TNF RECEPTOR ASSOCIATED FACTOR"/>
    <property type="match status" value="1"/>
</dbReference>